<keyword evidence="8 12" id="KW-0067">ATP-binding</keyword>
<evidence type="ECO:0000256" key="3">
    <source>
        <dbReference type="ARBA" id="ARBA00022723"/>
    </source>
</evidence>
<dbReference type="eggNOG" id="COG1198">
    <property type="taxonomic scope" value="Bacteria"/>
</dbReference>
<evidence type="ECO:0000259" key="13">
    <source>
        <dbReference type="PROSITE" id="PS51192"/>
    </source>
</evidence>
<dbReference type="SUPFAM" id="SSF52540">
    <property type="entry name" value="P-loop containing nucleoside triphosphate hydrolases"/>
    <property type="match status" value="1"/>
</dbReference>
<feature type="binding site" evidence="12">
    <location>
        <position position="501"/>
    </location>
    <ligand>
        <name>Zn(2+)</name>
        <dbReference type="ChEBI" id="CHEBI:29105"/>
        <label>1</label>
    </ligand>
</feature>
<evidence type="ECO:0000256" key="2">
    <source>
        <dbReference type="ARBA" id="ARBA00022705"/>
    </source>
</evidence>
<dbReference type="AlphaFoldDB" id="B3QZW7"/>
<dbReference type="Pfam" id="PF17764">
    <property type="entry name" value="PriA_3primeBD"/>
    <property type="match status" value="1"/>
</dbReference>
<dbReference type="Proteomes" id="UP000002020">
    <property type="component" value="Chromosome"/>
</dbReference>
<feature type="binding site" evidence="12">
    <location>
        <position position="510"/>
    </location>
    <ligand>
        <name>Zn(2+)</name>
        <dbReference type="ChEBI" id="CHEBI:29105"/>
        <label>2</label>
    </ligand>
</feature>
<feature type="binding site" evidence="12">
    <location>
        <position position="541"/>
    </location>
    <ligand>
        <name>Zn(2+)</name>
        <dbReference type="ChEBI" id="CHEBI:29105"/>
        <label>1</label>
    </ligand>
</feature>
<comment type="catalytic activity">
    <reaction evidence="11 12">
        <text>ATP + H2O = ADP + phosphate + H(+)</text>
        <dbReference type="Rhea" id="RHEA:13065"/>
        <dbReference type="ChEBI" id="CHEBI:15377"/>
        <dbReference type="ChEBI" id="CHEBI:15378"/>
        <dbReference type="ChEBI" id="CHEBI:30616"/>
        <dbReference type="ChEBI" id="CHEBI:43474"/>
        <dbReference type="ChEBI" id="CHEBI:456216"/>
        <dbReference type="EC" id="5.6.2.4"/>
    </reaction>
</comment>
<dbReference type="InterPro" id="IPR042115">
    <property type="entry name" value="PriA_3primeBD_sf"/>
</dbReference>
<dbReference type="EMBL" id="CU469464">
    <property type="protein sequence ID" value="CAP18504.1"/>
    <property type="molecule type" value="Genomic_DNA"/>
</dbReference>
<comment type="cofactor">
    <cofactor evidence="12">
        <name>Zn(2+)</name>
        <dbReference type="ChEBI" id="CHEBI:29105"/>
    </cofactor>
    <text evidence="12">Binds 2 zinc ions per subunit.</text>
</comment>
<keyword evidence="5 12" id="KW-0378">Hydrolase</keyword>
<feature type="binding site" evidence="12">
    <location>
        <position position="507"/>
    </location>
    <ligand>
        <name>Zn(2+)</name>
        <dbReference type="ChEBI" id="CHEBI:29105"/>
        <label>2</label>
    </ligand>
</feature>
<keyword evidence="6 12" id="KW-0347">Helicase</keyword>
<keyword evidence="10 12" id="KW-0413">Isomerase</keyword>
<protein>
    <recommendedName>
        <fullName evidence="12">Replication restart protein PriA</fullName>
    </recommendedName>
    <alternativeName>
        <fullName evidence="12">ATP-dependent DNA helicase PriA</fullName>
        <ecNumber evidence="12">5.6.2.4</ecNumber>
    </alternativeName>
    <alternativeName>
        <fullName evidence="12">DNA 3'-5' helicase PriA</fullName>
    </alternativeName>
</protein>
<dbReference type="GO" id="GO:0043138">
    <property type="term" value="F:3'-5' DNA helicase activity"/>
    <property type="evidence" value="ECO:0007669"/>
    <property type="project" value="UniProtKB-EC"/>
</dbReference>
<accession>B3QZW7</accession>
<dbReference type="InterPro" id="IPR011545">
    <property type="entry name" value="DEAD/DEAH_box_helicase_dom"/>
</dbReference>
<dbReference type="Gene3D" id="3.40.1440.60">
    <property type="entry name" value="PriA, 3(prime) DNA-binding domain"/>
    <property type="match status" value="1"/>
</dbReference>
<dbReference type="SMART" id="SM00490">
    <property type="entry name" value="HELICc"/>
    <property type="match status" value="1"/>
</dbReference>
<feature type="binding site" evidence="12">
    <location>
        <position position="498"/>
    </location>
    <ligand>
        <name>Zn(2+)</name>
        <dbReference type="ChEBI" id="CHEBI:29105"/>
        <label>1</label>
    </ligand>
</feature>
<feature type="domain" description="Helicase ATP-binding" evidence="13">
    <location>
        <begin position="269"/>
        <end position="436"/>
    </location>
</feature>
<reference evidence="15 16" key="1">
    <citation type="journal article" date="2008" name="BMC Genomics">
        <title>The linear chromosome of the plant-pathogenic mycoplasma 'Candidatus Phytoplasma mali'.</title>
        <authorList>
            <person name="Kube M."/>
            <person name="Schneider B."/>
            <person name="Kuhl H."/>
            <person name="Dandekar T."/>
            <person name="Heitmann K."/>
            <person name="Migdoll A.M."/>
            <person name="Reinhardt R."/>
            <person name="Seemueller E."/>
        </authorList>
    </citation>
    <scope>NUCLEOTIDE SEQUENCE [LARGE SCALE GENOMIC DNA]</scope>
    <source>
        <strain evidence="15 16">AT</strain>
    </source>
</reference>
<dbReference type="FunFam" id="3.40.50.300:FF:000489">
    <property type="entry name" value="Primosome assembly protein PriA"/>
    <property type="match status" value="1"/>
</dbReference>
<feature type="domain" description="Helicase C-terminal" evidence="14">
    <location>
        <begin position="517"/>
        <end position="689"/>
    </location>
</feature>
<dbReference type="GO" id="GO:0016887">
    <property type="term" value="F:ATP hydrolysis activity"/>
    <property type="evidence" value="ECO:0007669"/>
    <property type="project" value="RHEA"/>
</dbReference>
<comment type="similarity">
    <text evidence="12">Belongs to the helicase family. PriA subfamily.</text>
</comment>
<organism evidence="16">
    <name type="scientific">Phytoplasma mali (strain AT)</name>
    <dbReference type="NCBI Taxonomy" id="482235"/>
    <lineage>
        <taxon>Bacteria</taxon>
        <taxon>Bacillati</taxon>
        <taxon>Mycoplasmatota</taxon>
        <taxon>Mollicutes</taxon>
        <taxon>Acholeplasmatales</taxon>
        <taxon>Acholeplasmataceae</taxon>
        <taxon>Candidatus Phytoplasma</taxon>
        <taxon>16SrX (Apple proliferation group)</taxon>
    </lineage>
</organism>
<evidence type="ECO:0000313" key="16">
    <source>
        <dbReference type="Proteomes" id="UP000002020"/>
    </source>
</evidence>
<gene>
    <name evidence="12 15" type="primary">priA</name>
    <name evidence="15" type="ordered locus">ATP_00317</name>
</gene>
<dbReference type="GO" id="GO:0006302">
    <property type="term" value="P:double-strand break repair"/>
    <property type="evidence" value="ECO:0007669"/>
    <property type="project" value="InterPro"/>
</dbReference>
<feature type="binding site" evidence="12">
    <location>
        <position position="525"/>
    </location>
    <ligand>
        <name>Zn(2+)</name>
        <dbReference type="ChEBI" id="CHEBI:29105"/>
        <label>2</label>
    </ligand>
</feature>
<keyword evidence="4 12" id="KW-0547">Nucleotide-binding</keyword>
<dbReference type="InterPro" id="IPR040498">
    <property type="entry name" value="PriA_CRR"/>
</dbReference>
<dbReference type="GO" id="GO:0006310">
    <property type="term" value="P:DNA recombination"/>
    <property type="evidence" value="ECO:0007669"/>
    <property type="project" value="InterPro"/>
</dbReference>
<dbReference type="Pfam" id="PF18074">
    <property type="entry name" value="PriA_C"/>
    <property type="match status" value="1"/>
</dbReference>
<dbReference type="InterPro" id="IPR014001">
    <property type="entry name" value="Helicase_ATP-bd"/>
</dbReference>
<dbReference type="Gene3D" id="3.40.50.300">
    <property type="entry name" value="P-loop containing nucleotide triphosphate hydrolases"/>
    <property type="match status" value="2"/>
</dbReference>
<evidence type="ECO:0000256" key="6">
    <source>
        <dbReference type="ARBA" id="ARBA00022806"/>
    </source>
</evidence>
<dbReference type="GO" id="GO:0006270">
    <property type="term" value="P:DNA replication initiation"/>
    <property type="evidence" value="ECO:0007669"/>
    <property type="project" value="TreeGrafter"/>
</dbReference>
<dbReference type="HAMAP" id="MF_00983">
    <property type="entry name" value="PriA"/>
    <property type="match status" value="1"/>
</dbReference>
<dbReference type="PROSITE" id="PS51192">
    <property type="entry name" value="HELICASE_ATP_BIND_1"/>
    <property type="match status" value="1"/>
</dbReference>
<keyword evidence="1 12" id="KW-0639">Primosome</keyword>
<keyword evidence="7 12" id="KW-0862">Zinc</keyword>
<dbReference type="PANTHER" id="PTHR30580">
    <property type="entry name" value="PRIMOSOMAL PROTEIN N"/>
    <property type="match status" value="1"/>
</dbReference>
<comment type="subunit">
    <text evidence="12">Component of the replication restart primosome.</text>
</comment>
<evidence type="ECO:0000256" key="11">
    <source>
        <dbReference type="ARBA" id="ARBA00048988"/>
    </source>
</evidence>
<feature type="binding site" evidence="12">
    <location>
        <position position="538"/>
    </location>
    <ligand>
        <name>Zn(2+)</name>
        <dbReference type="ChEBI" id="CHEBI:29105"/>
        <label>1</label>
    </ligand>
</feature>
<dbReference type="Pfam" id="PF00270">
    <property type="entry name" value="DEAD"/>
    <property type="match status" value="1"/>
</dbReference>
<evidence type="ECO:0000256" key="8">
    <source>
        <dbReference type="ARBA" id="ARBA00022840"/>
    </source>
</evidence>
<dbReference type="InterPro" id="IPR041236">
    <property type="entry name" value="PriA_C"/>
</dbReference>
<dbReference type="GO" id="GO:0005524">
    <property type="term" value="F:ATP binding"/>
    <property type="evidence" value="ECO:0007669"/>
    <property type="project" value="UniProtKB-UniRule"/>
</dbReference>
<dbReference type="Pfam" id="PF00271">
    <property type="entry name" value="Helicase_C"/>
    <property type="match status" value="1"/>
</dbReference>
<evidence type="ECO:0000259" key="14">
    <source>
        <dbReference type="PROSITE" id="PS51194"/>
    </source>
</evidence>
<dbReference type="PROSITE" id="PS51194">
    <property type="entry name" value="HELICASE_CTER"/>
    <property type="match status" value="1"/>
</dbReference>
<keyword evidence="16" id="KW-1185">Reference proteome</keyword>
<feature type="binding site" evidence="12">
    <location>
        <position position="528"/>
    </location>
    <ligand>
        <name>Zn(2+)</name>
        <dbReference type="ChEBI" id="CHEBI:29105"/>
        <label>2</label>
    </ligand>
</feature>
<evidence type="ECO:0000256" key="1">
    <source>
        <dbReference type="ARBA" id="ARBA00022515"/>
    </source>
</evidence>
<comment type="function">
    <text evidence="12">Initiates the restart of stalled replication forks, which reloads the replicative helicase on sites other than the origin of replication. Recognizes and binds to abandoned replication forks and remodels them to uncover a helicase loading site. Promotes assembly of the primosome at these replication forks.</text>
</comment>
<evidence type="ECO:0000256" key="9">
    <source>
        <dbReference type="ARBA" id="ARBA00023125"/>
    </source>
</evidence>
<keyword evidence="9 12" id="KW-0238">DNA-binding</keyword>
<dbReference type="HOGENOM" id="CLU_013353_3_1_14"/>
<dbReference type="InterPro" id="IPR001650">
    <property type="entry name" value="Helicase_C-like"/>
</dbReference>
<evidence type="ECO:0000256" key="12">
    <source>
        <dbReference type="HAMAP-Rule" id="MF_00983"/>
    </source>
</evidence>
<dbReference type="SMART" id="SM00487">
    <property type="entry name" value="DEXDc"/>
    <property type="match status" value="1"/>
</dbReference>
<comment type="catalytic activity">
    <reaction evidence="12">
        <text>Couples ATP hydrolysis with the unwinding of duplex DNA by translocating in the 3'-5' direction.</text>
        <dbReference type="EC" id="5.6.2.4"/>
    </reaction>
</comment>
<dbReference type="InterPro" id="IPR005259">
    <property type="entry name" value="PriA"/>
</dbReference>
<name>B3QZW7_PHYMT</name>
<evidence type="ECO:0000313" key="15">
    <source>
        <dbReference type="EMBL" id="CAP18504.1"/>
    </source>
</evidence>
<dbReference type="KEGG" id="pml:ATP_00317"/>
<dbReference type="InterPro" id="IPR027417">
    <property type="entry name" value="P-loop_NTPase"/>
</dbReference>
<sequence length="785" mass="91536">MIAQVVIDLKAFTLRNRHFDYIIPEKFHGMIQKGMRVIVPFGLKDNKRLGYVCDLVNYSDFAKKELLEVLDLEPCIDPELFLLAEEILKIPFISKALVYETVIPKGLLINYQKKVLLFNKKGISEEIIQKFNNKNEWLLNDSEYKKFGVELNKLACKLDILKIQTLLKPRYSEKKETFYYFNPICKDYHQIQLNPKEKHVIEQFKTTLNIKKIDFLKFSTYAVINNLLKKGIILKYEKNLNDFILHHNFSLSKNKKVTLNQEQEEALGQIDLNKNKVYLLYGKTGTGKTEVYLKLIEKILKNKRQVLILVPEIILIAPLAQRLKSKFTEEKISIMHSLLSSKERYNQYKMIKNQEATIILGTRSAIFSPLQSLGIIIIDEEHDESFIQKEQVSYDVKELAKIRTKYHNVPLILGSATPSLESHYNVQQNIYKLLTLNQRILVNNFPLIKLVDMKKELTKGNLEPFSFELKKKLNETLKKNEQAIIFINTKGYAPFLLCRFCGYVPKCIECNISLTFYKKKNLLKCNHCGFSLKFKLICPKCNQKKIKTFGIGIEYLENYLKQNFPTITIKRSDADTITKISQYENIWNEFNQNKYQILLGTQIISKGLDFSNVTLVGIIAADSLLKIPDFKASEKTFQLLMQTSGRAGRAKQGTVIIQSYDIDNYVIKSVASYQEKYVVQKLLDERKISQLPPFNYVSKILICHESYLQVFSISKNIKYILEQKYNKKEMIILGPILSLISKKNNKYRILLTLKYSKWPLNLDFILKDNILKNADIFFDRFAHLF</sequence>
<dbReference type="EC" id="5.6.2.4" evidence="12"/>
<evidence type="ECO:0000256" key="4">
    <source>
        <dbReference type="ARBA" id="ARBA00022741"/>
    </source>
</evidence>
<dbReference type="STRING" id="37692.ATP_00317"/>
<dbReference type="InterPro" id="IPR041222">
    <property type="entry name" value="PriA_3primeBD"/>
</dbReference>
<proteinExistence type="inferred from homology"/>
<dbReference type="GO" id="GO:1990077">
    <property type="term" value="C:primosome complex"/>
    <property type="evidence" value="ECO:0007669"/>
    <property type="project" value="UniProtKB-UniRule"/>
</dbReference>
<dbReference type="PANTHER" id="PTHR30580:SF1">
    <property type="entry name" value="COMF OPERON PROTEIN 1"/>
    <property type="match status" value="1"/>
</dbReference>
<keyword evidence="3 12" id="KW-0479">Metal-binding</keyword>
<evidence type="ECO:0000256" key="7">
    <source>
        <dbReference type="ARBA" id="ARBA00022833"/>
    </source>
</evidence>
<dbReference type="Pfam" id="PF18319">
    <property type="entry name" value="Zn_ribbon_PriA"/>
    <property type="match status" value="1"/>
</dbReference>
<dbReference type="GO" id="GO:0006269">
    <property type="term" value="P:DNA replication, synthesis of primer"/>
    <property type="evidence" value="ECO:0007669"/>
    <property type="project" value="UniProtKB-KW"/>
</dbReference>
<evidence type="ECO:0000256" key="10">
    <source>
        <dbReference type="ARBA" id="ARBA00023235"/>
    </source>
</evidence>
<dbReference type="NCBIfam" id="TIGR00595">
    <property type="entry name" value="priA"/>
    <property type="match status" value="1"/>
</dbReference>
<keyword evidence="2 12" id="KW-0235">DNA replication</keyword>
<dbReference type="GO" id="GO:0003677">
    <property type="term" value="F:DNA binding"/>
    <property type="evidence" value="ECO:0007669"/>
    <property type="project" value="UniProtKB-UniRule"/>
</dbReference>
<evidence type="ECO:0000256" key="5">
    <source>
        <dbReference type="ARBA" id="ARBA00022801"/>
    </source>
</evidence>
<dbReference type="GO" id="GO:0008270">
    <property type="term" value="F:zinc ion binding"/>
    <property type="evidence" value="ECO:0007669"/>
    <property type="project" value="UniProtKB-UniRule"/>
</dbReference>